<dbReference type="PANTHER" id="PTHR23284">
    <property type="entry name" value="PROLACTIN REGULATORY ELEMENT BINDING PROTEIN"/>
    <property type="match status" value="1"/>
</dbReference>
<evidence type="ECO:0000256" key="5">
    <source>
        <dbReference type="ARBA" id="ARBA00022737"/>
    </source>
</evidence>
<proteinExistence type="predicted"/>
<evidence type="ECO:0000313" key="14">
    <source>
        <dbReference type="EMBL" id="KAF5322709.1"/>
    </source>
</evidence>
<keyword evidence="10 13" id="KW-0472">Membrane</keyword>
<dbReference type="GO" id="GO:0005789">
    <property type="term" value="C:endoplasmic reticulum membrane"/>
    <property type="evidence" value="ECO:0007669"/>
    <property type="project" value="UniProtKB-SubCell"/>
</dbReference>
<evidence type="ECO:0000256" key="9">
    <source>
        <dbReference type="ARBA" id="ARBA00022989"/>
    </source>
</evidence>
<dbReference type="GO" id="GO:0015031">
    <property type="term" value="P:protein transport"/>
    <property type="evidence" value="ECO:0007669"/>
    <property type="project" value="UniProtKB-KW"/>
</dbReference>
<dbReference type="Proteomes" id="UP000567179">
    <property type="component" value="Unassembled WGS sequence"/>
</dbReference>
<feature type="repeat" description="WD" evidence="11">
    <location>
        <begin position="334"/>
        <end position="364"/>
    </location>
</feature>
<dbReference type="Pfam" id="PF00400">
    <property type="entry name" value="WD40"/>
    <property type="match status" value="1"/>
</dbReference>
<dbReference type="GO" id="GO:0003400">
    <property type="term" value="P:regulation of COPII vesicle coating"/>
    <property type="evidence" value="ECO:0007669"/>
    <property type="project" value="TreeGrafter"/>
</dbReference>
<dbReference type="PANTHER" id="PTHR23284:SF0">
    <property type="entry name" value="PROLACTIN REGULATORY ELEMENT-BINDING PROTEIN"/>
    <property type="match status" value="1"/>
</dbReference>
<dbReference type="InterPro" id="IPR045260">
    <property type="entry name" value="Sec12-like"/>
</dbReference>
<keyword evidence="15" id="KW-1185">Reference proteome</keyword>
<evidence type="ECO:0000256" key="8">
    <source>
        <dbReference type="ARBA" id="ARBA00022927"/>
    </source>
</evidence>
<keyword evidence="5" id="KW-0677">Repeat</keyword>
<keyword evidence="8" id="KW-0653">Protein transport</keyword>
<evidence type="ECO:0000256" key="13">
    <source>
        <dbReference type="SAM" id="Phobius"/>
    </source>
</evidence>
<dbReference type="PROSITE" id="PS50082">
    <property type="entry name" value="WD_REPEATS_2"/>
    <property type="match status" value="1"/>
</dbReference>
<dbReference type="EMBL" id="JAACJJ010000028">
    <property type="protein sequence ID" value="KAF5322709.1"/>
    <property type="molecule type" value="Genomic_DNA"/>
</dbReference>
<reference evidence="14 15" key="1">
    <citation type="journal article" date="2020" name="ISME J.">
        <title>Uncovering the hidden diversity of litter-decomposition mechanisms in mushroom-forming fungi.</title>
        <authorList>
            <person name="Floudas D."/>
            <person name="Bentzer J."/>
            <person name="Ahren D."/>
            <person name="Johansson T."/>
            <person name="Persson P."/>
            <person name="Tunlid A."/>
        </authorList>
    </citation>
    <scope>NUCLEOTIDE SEQUENCE [LARGE SCALE GENOMIC DNA]</scope>
    <source>
        <strain evidence="14 15">CBS 101986</strain>
    </source>
</reference>
<evidence type="ECO:0000256" key="12">
    <source>
        <dbReference type="SAM" id="MobiDB-lite"/>
    </source>
</evidence>
<evidence type="ECO:0000256" key="11">
    <source>
        <dbReference type="PROSITE-ProRule" id="PRU00221"/>
    </source>
</evidence>
<dbReference type="InterPro" id="IPR001680">
    <property type="entry name" value="WD40_rpt"/>
</dbReference>
<organism evidence="14 15">
    <name type="scientific">Psilocybe cf. subviscida</name>
    <dbReference type="NCBI Taxonomy" id="2480587"/>
    <lineage>
        <taxon>Eukaryota</taxon>
        <taxon>Fungi</taxon>
        <taxon>Dikarya</taxon>
        <taxon>Basidiomycota</taxon>
        <taxon>Agaricomycotina</taxon>
        <taxon>Agaricomycetes</taxon>
        <taxon>Agaricomycetidae</taxon>
        <taxon>Agaricales</taxon>
        <taxon>Agaricineae</taxon>
        <taxon>Strophariaceae</taxon>
        <taxon>Psilocybe</taxon>
    </lineage>
</organism>
<dbReference type="InterPro" id="IPR015943">
    <property type="entry name" value="WD40/YVTN_repeat-like_dom_sf"/>
</dbReference>
<keyword evidence="7" id="KW-0931">ER-Golgi transport</keyword>
<keyword evidence="2" id="KW-0813">Transport</keyword>
<dbReference type="GO" id="GO:0005085">
    <property type="term" value="F:guanyl-nucleotide exchange factor activity"/>
    <property type="evidence" value="ECO:0007669"/>
    <property type="project" value="InterPro"/>
</dbReference>
<evidence type="ECO:0000256" key="3">
    <source>
        <dbReference type="ARBA" id="ARBA00022574"/>
    </source>
</evidence>
<keyword evidence="6" id="KW-0256">Endoplasmic reticulum</keyword>
<dbReference type="InterPro" id="IPR036322">
    <property type="entry name" value="WD40_repeat_dom_sf"/>
</dbReference>
<evidence type="ECO:0000256" key="7">
    <source>
        <dbReference type="ARBA" id="ARBA00022892"/>
    </source>
</evidence>
<accession>A0A8H5F3V0</accession>
<evidence type="ECO:0000256" key="2">
    <source>
        <dbReference type="ARBA" id="ARBA00022448"/>
    </source>
</evidence>
<keyword evidence="3 11" id="KW-0853">WD repeat</keyword>
<evidence type="ECO:0000256" key="4">
    <source>
        <dbReference type="ARBA" id="ARBA00022692"/>
    </source>
</evidence>
<gene>
    <name evidence="14" type="ORF">D9619_000869</name>
</gene>
<evidence type="ECO:0000256" key="1">
    <source>
        <dbReference type="ARBA" id="ARBA00004648"/>
    </source>
</evidence>
<dbReference type="SUPFAM" id="SSF50978">
    <property type="entry name" value="WD40 repeat-like"/>
    <property type="match status" value="1"/>
</dbReference>
<dbReference type="AlphaFoldDB" id="A0A8H5F3V0"/>
<keyword evidence="9 13" id="KW-1133">Transmembrane helix</keyword>
<dbReference type="OrthoDB" id="2013972at2759"/>
<keyword evidence="4 13" id="KW-0812">Transmembrane</keyword>
<feature type="region of interest" description="Disordered" evidence="12">
    <location>
        <begin position="194"/>
        <end position="219"/>
    </location>
</feature>
<evidence type="ECO:0000256" key="6">
    <source>
        <dbReference type="ARBA" id="ARBA00022824"/>
    </source>
</evidence>
<dbReference type="GO" id="GO:0006888">
    <property type="term" value="P:endoplasmic reticulum to Golgi vesicle-mediated transport"/>
    <property type="evidence" value="ECO:0007669"/>
    <property type="project" value="TreeGrafter"/>
</dbReference>
<protein>
    <recommendedName>
        <fullName evidence="16">WD40 repeat-like protein</fullName>
    </recommendedName>
</protein>
<evidence type="ECO:0000256" key="10">
    <source>
        <dbReference type="ARBA" id="ARBA00023136"/>
    </source>
</evidence>
<sequence>MRPKHTQHTLPTFPVYSSAFLSATQLVLGGGGGASKTGIKNKIRLYEVSDDRNIELKNEFELEKGEDAPMSIAAHTKNSHIICGINSSLEQIEKGENLNCRAFGVRESKIQLLGTKGTLTVGDTDDFQKVTVLSPDGALLVAAGSHDLNLLSYPSLQPVAEPIHTEKEIYDATFSDNTLVVATTHQLLVYSLPEASEAEPNSTSSSKKNKKTTQKVNGTRQSLNLVQTLNLPSTTGEGSTFRAARYHPLDHRVLYTIVNTSPPRSRKSKTTSRQAFVLKWNTVTWTLEKMRKIGDRGVTCFDISVDGRFLGFGSSDLAIGMLDSKTLSPLMTILKAHEFPSTTIRFNSSTTLLVSGSADNSVRVISIPSNVGGSSWSIIILVLTILILLLAVAVNQYGGPGGIQW</sequence>
<dbReference type="Gene3D" id="2.130.10.10">
    <property type="entry name" value="YVTN repeat-like/Quinoprotein amine dehydrogenase"/>
    <property type="match status" value="2"/>
</dbReference>
<evidence type="ECO:0008006" key="16">
    <source>
        <dbReference type="Google" id="ProtNLM"/>
    </source>
</evidence>
<evidence type="ECO:0000313" key="15">
    <source>
        <dbReference type="Proteomes" id="UP000567179"/>
    </source>
</evidence>
<dbReference type="SMART" id="SM00320">
    <property type="entry name" value="WD40"/>
    <property type="match status" value="2"/>
</dbReference>
<comment type="caution">
    <text evidence="14">The sequence shown here is derived from an EMBL/GenBank/DDBJ whole genome shotgun (WGS) entry which is preliminary data.</text>
</comment>
<feature type="transmembrane region" description="Helical" evidence="13">
    <location>
        <begin position="376"/>
        <end position="394"/>
    </location>
</feature>
<comment type="subcellular location">
    <subcellularLocation>
        <location evidence="1">Endoplasmic reticulum membrane</location>
        <topology evidence="1">Single-pass type II membrane protein</topology>
    </subcellularLocation>
</comment>
<name>A0A8H5F3V0_9AGAR</name>